<gene>
    <name evidence="2" type="ORF">GCM10009560_13030</name>
</gene>
<dbReference type="Proteomes" id="UP001501578">
    <property type="component" value="Unassembled WGS sequence"/>
</dbReference>
<keyword evidence="3" id="KW-1185">Reference proteome</keyword>
<evidence type="ECO:0000256" key="1">
    <source>
        <dbReference type="SAM" id="MobiDB-lite"/>
    </source>
</evidence>
<protein>
    <submittedName>
        <fullName evidence="2">Uncharacterized protein</fullName>
    </submittedName>
</protein>
<accession>A0ABN1NVR7</accession>
<dbReference type="RefSeq" id="WP_343948778.1">
    <property type="nucleotide sequence ID" value="NZ_BAAAHQ010000004.1"/>
</dbReference>
<proteinExistence type="predicted"/>
<comment type="caution">
    <text evidence="2">The sequence shown here is derived from an EMBL/GenBank/DDBJ whole genome shotgun (WGS) entry which is preliminary data.</text>
</comment>
<reference evidence="2 3" key="1">
    <citation type="journal article" date="2019" name="Int. J. Syst. Evol. Microbiol.">
        <title>The Global Catalogue of Microorganisms (GCM) 10K type strain sequencing project: providing services to taxonomists for standard genome sequencing and annotation.</title>
        <authorList>
            <consortium name="The Broad Institute Genomics Platform"/>
            <consortium name="The Broad Institute Genome Sequencing Center for Infectious Disease"/>
            <person name="Wu L."/>
            <person name="Ma J."/>
        </authorList>
    </citation>
    <scope>NUCLEOTIDE SEQUENCE [LARGE SCALE GENOMIC DNA]</scope>
    <source>
        <strain evidence="2 3">JCM 11136</strain>
    </source>
</reference>
<sequence>MAVVTPDLVSPSARRYPAVSTLVREQCFTAENPPLALGCAVCGHPPYAHGCSALGAHDYEVPSAESMAERLNLYTALGLHRRRMSKAEFRIPQPQTAHRTRIFARARGPKVARAHAPGRSSRQRPQRERVFPPNWPEPGEQRQDQPATTRRGGR</sequence>
<organism evidence="2 3">
    <name type="scientific">Nonomuraea longicatena</name>
    <dbReference type="NCBI Taxonomy" id="83682"/>
    <lineage>
        <taxon>Bacteria</taxon>
        <taxon>Bacillati</taxon>
        <taxon>Actinomycetota</taxon>
        <taxon>Actinomycetes</taxon>
        <taxon>Streptosporangiales</taxon>
        <taxon>Streptosporangiaceae</taxon>
        <taxon>Nonomuraea</taxon>
    </lineage>
</organism>
<feature type="compositionally biased region" description="Basic residues" evidence="1">
    <location>
        <begin position="98"/>
        <end position="113"/>
    </location>
</feature>
<name>A0ABN1NVR7_9ACTN</name>
<evidence type="ECO:0000313" key="2">
    <source>
        <dbReference type="EMBL" id="GAA0917221.1"/>
    </source>
</evidence>
<dbReference type="EMBL" id="BAAAHQ010000004">
    <property type="protein sequence ID" value="GAA0917221.1"/>
    <property type="molecule type" value="Genomic_DNA"/>
</dbReference>
<evidence type="ECO:0000313" key="3">
    <source>
        <dbReference type="Proteomes" id="UP001501578"/>
    </source>
</evidence>
<feature type="region of interest" description="Disordered" evidence="1">
    <location>
        <begin position="89"/>
        <end position="154"/>
    </location>
</feature>